<dbReference type="SUPFAM" id="SSF57016">
    <property type="entry name" value="Plant lectins/antimicrobial peptides"/>
    <property type="match status" value="2"/>
</dbReference>
<evidence type="ECO:0000256" key="2">
    <source>
        <dbReference type="ARBA" id="ARBA00022729"/>
    </source>
</evidence>
<dbReference type="GO" id="GO:0008061">
    <property type="term" value="F:chitin binding"/>
    <property type="evidence" value="ECO:0007669"/>
    <property type="project" value="UniProtKB-UniRule"/>
</dbReference>
<dbReference type="GeneID" id="36586583"/>
<dbReference type="InterPro" id="IPR018371">
    <property type="entry name" value="Chitin-binding_1_CS"/>
</dbReference>
<dbReference type="RefSeq" id="XP_024731675.1">
    <property type="nucleotide sequence ID" value="XM_024878506.1"/>
</dbReference>
<dbReference type="AlphaFoldDB" id="A0A2J6SVG9"/>
<feature type="domain" description="CBM1" evidence="6">
    <location>
        <begin position="110"/>
        <end position="146"/>
    </location>
</feature>
<dbReference type="InterPro" id="IPR036861">
    <property type="entry name" value="Endochitinase-like_sf"/>
</dbReference>
<evidence type="ECO:0000256" key="1">
    <source>
        <dbReference type="ARBA" id="ARBA00022669"/>
    </source>
</evidence>
<dbReference type="SUPFAM" id="SSF57180">
    <property type="entry name" value="Cellulose-binding domain"/>
    <property type="match status" value="1"/>
</dbReference>
<dbReference type="InterPro" id="IPR001002">
    <property type="entry name" value="Chitin-bd_1"/>
</dbReference>
<dbReference type="Proteomes" id="UP000235371">
    <property type="component" value="Unassembled WGS sequence"/>
</dbReference>
<dbReference type="SMART" id="SM00270">
    <property type="entry name" value="ChtBD1"/>
    <property type="match status" value="2"/>
</dbReference>
<evidence type="ECO:0000313" key="8">
    <source>
        <dbReference type="Proteomes" id="UP000235371"/>
    </source>
</evidence>
<feature type="domain" description="Chitin-binding type-1" evidence="5">
    <location>
        <begin position="49"/>
        <end position="120"/>
    </location>
</feature>
<proteinExistence type="predicted"/>
<dbReference type="InterPro" id="IPR000254">
    <property type="entry name" value="CBD"/>
</dbReference>
<keyword evidence="3" id="KW-1015">Disulfide bond</keyword>
<feature type="signal peptide" evidence="4">
    <location>
        <begin position="1"/>
        <end position="20"/>
    </location>
</feature>
<evidence type="ECO:0000259" key="5">
    <source>
        <dbReference type="PROSITE" id="PS50941"/>
    </source>
</evidence>
<protein>
    <submittedName>
        <fullName evidence="7">Carbohydrate-binding module family 18 protein</fullName>
    </submittedName>
</protein>
<dbReference type="GO" id="GO:0005975">
    <property type="term" value="P:carbohydrate metabolic process"/>
    <property type="evidence" value="ECO:0007669"/>
    <property type="project" value="InterPro"/>
</dbReference>
<keyword evidence="8" id="KW-1185">Reference proteome</keyword>
<evidence type="ECO:0000313" key="7">
    <source>
        <dbReference type="EMBL" id="PMD54771.1"/>
    </source>
</evidence>
<reference evidence="7 8" key="1">
    <citation type="submission" date="2016-04" db="EMBL/GenBank/DDBJ databases">
        <title>A degradative enzymes factory behind the ericoid mycorrhizal symbiosis.</title>
        <authorList>
            <consortium name="DOE Joint Genome Institute"/>
            <person name="Martino E."/>
            <person name="Morin E."/>
            <person name="Grelet G."/>
            <person name="Kuo A."/>
            <person name="Kohler A."/>
            <person name="Daghino S."/>
            <person name="Barry K."/>
            <person name="Choi C."/>
            <person name="Cichocki N."/>
            <person name="Clum A."/>
            <person name="Copeland A."/>
            <person name="Hainaut M."/>
            <person name="Haridas S."/>
            <person name="Labutti K."/>
            <person name="Lindquist E."/>
            <person name="Lipzen A."/>
            <person name="Khouja H.-R."/>
            <person name="Murat C."/>
            <person name="Ohm R."/>
            <person name="Olson A."/>
            <person name="Spatafora J."/>
            <person name="Veneault-Fourrey C."/>
            <person name="Henrissat B."/>
            <person name="Grigoriev I."/>
            <person name="Martin F."/>
            <person name="Perotto S."/>
        </authorList>
    </citation>
    <scope>NUCLEOTIDE SEQUENCE [LARGE SCALE GENOMIC DNA]</scope>
    <source>
        <strain evidence="7 8">E</strain>
    </source>
</reference>
<dbReference type="SMART" id="SM00236">
    <property type="entry name" value="fCBD"/>
    <property type="match status" value="1"/>
</dbReference>
<dbReference type="InterPro" id="IPR035971">
    <property type="entry name" value="CBD_sf"/>
</dbReference>
<organism evidence="7 8">
    <name type="scientific">Hyaloscypha bicolor E</name>
    <dbReference type="NCBI Taxonomy" id="1095630"/>
    <lineage>
        <taxon>Eukaryota</taxon>
        <taxon>Fungi</taxon>
        <taxon>Dikarya</taxon>
        <taxon>Ascomycota</taxon>
        <taxon>Pezizomycotina</taxon>
        <taxon>Leotiomycetes</taxon>
        <taxon>Helotiales</taxon>
        <taxon>Hyaloscyphaceae</taxon>
        <taxon>Hyaloscypha</taxon>
        <taxon>Hyaloscypha bicolor</taxon>
    </lineage>
</organism>
<feature type="disulfide bond" evidence="3">
    <location>
        <begin position="77"/>
        <end position="91"/>
    </location>
</feature>
<evidence type="ECO:0000256" key="3">
    <source>
        <dbReference type="PROSITE-ProRule" id="PRU00261"/>
    </source>
</evidence>
<dbReference type="EMBL" id="KZ613859">
    <property type="protein sequence ID" value="PMD54771.1"/>
    <property type="molecule type" value="Genomic_DNA"/>
</dbReference>
<dbReference type="GO" id="GO:0005576">
    <property type="term" value="C:extracellular region"/>
    <property type="evidence" value="ECO:0007669"/>
    <property type="project" value="InterPro"/>
</dbReference>
<dbReference type="STRING" id="1095630.A0A2J6SVG9"/>
<sequence>MLTNKLLNLGLTTLLTSVLANPLIPSLEHRQLGSCATVPCAPGLCCSIYDYCGTGPDYCQVGSCVGGVGGTCAAGMCCSIYGYCGVGDGYCPPTTTSSSTSSSASPTPTGTVNQWGQCGGQGYNGPTTCVVPYKCTFYSIWWSDCR</sequence>
<dbReference type="Gene3D" id="3.30.60.10">
    <property type="entry name" value="Endochitinase-like"/>
    <property type="match status" value="2"/>
</dbReference>
<dbReference type="GO" id="GO:0030248">
    <property type="term" value="F:cellulose binding"/>
    <property type="evidence" value="ECO:0007669"/>
    <property type="project" value="InterPro"/>
</dbReference>
<keyword evidence="1 3" id="KW-0147">Chitin-binding</keyword>
<comment type="caution">
    <text evidence="3">Lacks conserved residue(s) required for the propagation of feature annotation.</text>
</comment>
<dbReference type="PROSITE" id="PS00026">
    <property type="entry name" value="CHIT_BIND_I_1"/>
    <property type="match status" value="1"/>
</dbReference>
<dbReference type="InParanoid" id="A0A2J6SVG9"/>
<feature type="disulfide bond" evidence="3">
    <location>
        <begin position="72"/>
        <end position="84"/>
    </location>
</feature>
<feature type="chain" id="PRO_5014417991" evidence="4">
    <location>
        <begin position="21"/>
        <end position="146"/>
    </location>
</feature>
<name>A0A2J6SVG9_9HELO</name>
<evidence type="ECO:0000259" key="6">
    <source>
        <dbReference type="PROSITE" id="PS51164"/>
    </source>
</evidence>
<dbReference type="PROSITE" id="PS51164">
    <property type="entry name" value="CBM1_2"/>
    <property type="match status" value="1"/>
</dbReference>
<dbReference type="OrthoDB" id="1193027at2759"/>
<keyword evidence="2 4" id="KW-0732">Signal</keyword>
<gene>
    <name evidence="7" type="ORF">K444DRAFT_597854</name>
</gene>
<evidence type="ECO:0000256" key="4">
    <source>
        <dbReference type="SAM" id="SignalP"/>
    </source>
</evidence>
<dbReference type="Pfam" id="PF00734">
    <property type="entry name" value="CBM_1"/>
    <property type="match status" value="1"/>
</dbReference>
<dbReference type="PROSITE" id="PS50941">
    <property type="entry name" value="CHIT_BIND_I_2"/>
    <property type="match status" value="1"/>
</dbReference>
<accession>A0A2J6SVG9</accession>